<organism evidence="1 2">
    <name type="scientific">Saccharomyces kudriavzevii (strain ATCC MYA-4449 / AS 2.2408 / CBS 8840 / NBRC 1802 / NCYC 2889)</name>
    <name type="common">Yeast</name>
    <dbReference type="NCBI Taxonomy" id="226230"/>
    <lineage>
        <taxon>Eukaryota</taxon>
        <taxon>Fungi</taxon>
        <taxon>Dikarya</taxon>
        <taxon>Ascomycota</taxon>
        <taxon>Saccharomycotina</taxon>
        <taxon>Saccharomycetes</taxon>
        <taxon>Saccharomycetales</taxon>
        <taxon>Saccharomycetaceae</taxon>
        <taxon>Saccharomyces</taxon>
    </lineage>
</organism>
<dbReference type="InterPro" id="IPR029000">
    <property type="entry name" value="Cyclophilin-like_dom_sf"/>
</dbReference>
<dbReference type="PANTHER" id="PTHR11071:SF568">
    <property type="entry name" value="PEPTIDYL-PROLYL CIS-TRANS ISOMERASE CPR4-RELATED"/>
    <property type="match status" value="1"/>
</dbReference>
<dbReference type="InterPro" id="IPR002130">
    <property type="entry name" value="Cyclophilin-type_PPIase_dom"/>
</dbReference>
<dbReference type="GO" id="GO:0000324">
    <property type="term" value="C:fungal-type vacuole"/>
    <property type="evidence" value="ECO:0007669"/>
    <property type="project" value="TreeGrafter"/>
</dbReference>
<dbReference type="PROSITE" id="PS50072">
    <property type="entry name" value="CSA_PPIASE_2"/>
    <property type="match status" value="1"/>
</dbReference>
<dbReference type="Proteomes" id="UP001162087">
    <property type="component" value="Chromosome 3"/>
</dbReference>
<gene>
    <name evidence="1" type="primary">SKDI03G1290</name>
    <name evidence="1" type="ORF">SKDI_03G1290</name>
</gene>
<dbReference type="GO" id="GO:0016018">
    <property type="term" value="F:cyclosporin A binding"/>
    <property type="evidence" value="ECO:0007669"/>
    <property type="project" value="TreeGrafter"/>
</dbReference>
<dbReference type="GO" id="GO:0006457">
    <property type="term" value="P:protein folding"/>
    <property type="evidence" value="ECO:0007669"/>
    <property type="project" value="TreeGrafter"/>
</dbReference>
<dbReference type="EMBL" id="OX365898">
    <property type="protein sequence ID" value="CAI4056802.1"/>
    <property type="molecule type" value="Genomic_DNA"/>
</dbReference>
<protein>
    <submittedName>
        <fullName evidence="1">Uncharacterized protein</fullName>
    </submittedName>
</protein>
<dbReference type="Gene3D" id="2.40.100.10">
    <property type="entry name" value="Cyclophilin-like"/>
    <property type="match status" value="1"/>
</dbReference>
<dbReference type="PRINTS" id="PR00153">
    <property type="entry name" value="CSAPPISMRASE"/>
</dbReference>
<proteinExistence type="predicted"/>
<dbReference type="GO" id="GO:0005783">
    <property type="term" value="C:endoplasmic reticulum"/>
    <property type="evidence" value="ECO:0007669"/>
    <property type="project" value="TreeGrafter"/>
</dbReference>
<reference evidence="1" key="1">
    <citation type="submission" date="2022-10" db="EMBL/GenBank/DDBJ databases">
        <authorList>
            <person name="Byrne P K."/>
        </authorList>
    </citation>
    <scope>NUCLEOTIDE SEQUENCE</scope>
    <source>
        <strain evidence="1">IFO1802</strain>
    </source>
</reference>
<name>A0AA35JCC5_SACK1</name>
<evidence type="ECO:0000313" key="1">
    <source>
        <dbReference type="EMBL" id="CAI4056802.1"/>
    </source>
</evidence>
<dbReference type="GO" id="GO:0003755">
    <property type="term" value="F:peptidyl-prolyl cis-trans isomerase activity"/>
    <property type="evidence" value="ECO:0007669"/>
    <property type="project" value="UniProtKB-EC"/>
</dbReference>
<dbReference type="Pfam" id="PF00160">
    <property type="entry name" value="Pro_isomerase"/>
    <property type="match status" value="1"/>
</dbReference>
<accession>A0AA35JCC5</accession>
<dbReference type="PANTHER" id="PTHR11071">
    <property type="entry name" value="PEPTIDYL-PROLYL CIS-TRANS ISOMERASE"/>
    <property type="match status" value="1"/>
</dbReference>
<dbReference type="SUPFAM" id="SSF50891">
    <property type="entry name" value="Cyclophilin-like"/>
    <property type="match status" value="1"/>
</dbReference>
<dbReference type="OrthoDB" id="193499at2759"/>
<evidence type="ECO:0000313" key="2">
    <source>
        <dbReference type="Proteomes" id="UP001162087"/>
    </source>
</evidence>
<keyword evidence="2" id="KW-1185">Reference proteome</keyword>
<sequence>MWLKSLLLCLYSLVLYQVHAAPSSDKHLTSKDVDLKKLYEPNPPVTQRGAITIEYFDPTSELMKEADLTFELYGTVVPITVKNFASLGRGVKAVVEGKDPKDIHTYSYRQTKITKVFANGYIQGGTVAPDVGPFSIYGPKFNDENFSLKHDRPGRLAMAYFGPDSNTSEFIITTKTDGNEELDGKSVVFGQITSGLDELMDVIQYTEVDEYGKPEHKLQLLYFVLEDLKIGNLLELNSTYMSEVSKFRNGDTSVGVTLENLFQKHEGYTSTSTSTSTAASAGTTSYDLNHPVCKALLCLFVLGSCFIAYKCMQEKPRTVSLRRK</sequence>